<keyword evidence="7" id="KW-1133">Transmembrane helix</keyword>
<dbReference type="GO" id="GO:0000139">
    <property type="term" value="C:Golgi membrane"/>
    <property type="evidence" value="ECO:0007669"/>
    <property type="project" value="UniProtKB-SubCell"/>
</dbReference>
<gene>
    <name evidence="11" type="ORF">CYMTET_31987</name>
</gene>
<reference evidence="11 12" key="1">
    <citation type="journal article" date="2015" name="Genome Biol. Evol.">
        <title>Comparative Genomics of a Bacterivorous Green Alga Reveals Evolutionary Causalities and Consequences of Phago-Mixotrophic Mode of Nutrition.</title>
        <authorList>
            <person name="Burns J.A."/>
            <person name="Paasch A."/>
            <person name="Narechania A."/>
            <person name="Kim E."/>
        </authorList>
    </citation>
    <scope>NUCLEOTIDE SEQUENCE [LARGE SCALE GENOMIC DNA]</scope>
    <source>
        <strain evidence="11 12">PLY_AMNH</strain>
    </source>
</reference>
<evidence type="ECO:0000313" key="12">
    <source>
        <dbReference type="Proteomes" id="UP001190700"/>
    </source>
</evidence>
<comment type="caution">
    <text evidence="11">The sequence shown here is derived from an EMBL/GenBank/DDBJ whole genome shotgun (WGS) entry which is preliminary data.</text>
</comment>
<keyword evidence="9" id="KW-0472">Membrane</keyword>
<evidence type="ECO:0000256" key="7">
    <source>
        <dbReference type="ARBA" id="ARBA00022989"/>
    </source>
</evidence>
<keyword evidence="12" id="KW-1185">Reference proteome</keyword>
<evidence type="ECO:0000256" key="5">
    <source>
        <dbReference type="ARBA" id="ARBA00022692"/>
    </source>
</evidence>
<keyword evidence="5" id="KW-0812">Transmembrane</keyword>
<dbReference type="InterPro" id="IPR050943">
    <property type="entry name" value="Glycosyltr_29_Sialyltrsf"/>
</dbReference>
<name>A0AAE0KSL9_9CHLO</name>
<keyword evidence="4" id="KW-0808">Transferase</keyword>
<keyword evidence="6" id="KW-0735">Signal-anchor</keyword>
<dbReference type="EMBL" id="LGRX02019092">
    <property type="protein sequence ID" value="KAK3258995.1"/>
    <property type="molecule type" value="Genomic_DNA"/>
</dbReference>
<dbReference type="PANTHER" id="PTHR11987:SF36">
    <property type="entry name" value="SIA-ALPHA-2,3-GAL-BETA-1,4-GLCNAC-R:ALPHA 2,8-SIALYLTRANSFERASE"/>
    <property type="match status" value="1"/>
</dbReference>
<dbReference type="AlphaFoldDB" id="A0AAE0KSL9"/>
<organism evidence="11 12">
    <name type="scientific">Cymbomonas tetramitiformis</name>
    <dbReference type="NCBI Taxonomy" id="36881"/>
    <lineage>
        <taxon>Eukaryota</taxon>
        <taxon>Viridiplantae</taxon>
        <taxon>Chlorophyta</taxon>
        <taxon>Pyramimonadophyceae</taxon>
        <taxon>Pyramimonadales</taxon>
        <taxon>Pyramimonadaceae</taxon>
        <taxon>Cymbomonas</taxon>
    </lineage>
</organism>
<comment type="subcellular location">
    <subcellularLocation>
        <location evidence="1">Golgi apparatus membrane</location>
        <topology evidence="1">Single-pass type II membrane protein</topology>
    </subcellularLocation>
</comment>
<keyword evidence="10" id="KW-0325">Glycoprotein</keyword>
<evidence type="ECO:0000256" key="3">
    <source>
        <dbReference type="ARBA" id="ARBA00022676"/>
    </source>
</evidence>
<keyword evidence="3" id="KW-0328">Glycosyltransferase</keyword>
<evidence type="ECO:0000256" key="8">
    <source>
        <dbReference type="ARBA" id="ARBA00023034"/>
    </source>
</evidence>
<evidence type="ECO:0000256" key="1">
    <source>
        <dbReference type="ARBA" id="ARBA00004323"/>
    </source>
</evidence>
<dbReference type="InterPro" id="IPR038578">
    <property type="entry name" value="GT29-like_sf"/>
</dbReference>
<dbReference type="PANTHER" id="PTHR11987">
    <property type="entry name" value="ALPHA-2,8-SIALYLTRANSFERASE"/>
    <property type="match status" value="1"/>
</dbReference>
<dbReference type="Gene3D" id="3.90.1480.20">
    <property type="entry name" value="Glycosyl transferase family 29"/>
    <property type="match status" value="1"/>
</dbReference>
<comment type="similarity">
    <text evidence="2">Belongs to the glycosyltransferase 29 family.</text>
</comment>
<evidence type="ECO:0000256" key="4">
    <source>
        <dbReference type="ARBA" id="ARBA00022679"/>
    </source>
</evidence>
<dbReference type="GO" id="GO:0008373">
    <property type="term" value="F:sialyltransferase activity"/>
    <property type="evidence" value="ECO:0007669"/>
    <property type="project" value="InterPro"/>
</dbReference>
<accession>A0AAE0KSL9</accession>
<sequence>MESFADIDRTVTWRRCQDGSLLDAFSMQVENDTVPEVDDDLADAPLLIGDLEGTKIINLNQPFKRSRNACNRALCLPLVKENAVADVARAAEQYLETCVPTKAKGVLPLTKSLPIMTPYVGPRNKYGGLVLDPASPPPLDPVAREGLDTVVKALSPWRTCAVVGASGVLNRSAYGPKIDAHDLVWRINQSPAGGDFTEMVGQRTDVRILNDYWSSIYAMPGMIEHHELPLERNVTLLATRIKSQKPAAELHERITRLRREDVKVGRLNGVWEQSTMVAYGIYRKCLQRVHFRHFHGGRKVSLGLIAIFTAMHVCRDVTLYGFGHPGHSQPTFHGIGIPDTPALYYGGYGTSLMKDNGLTFHPSVSLGTEQDSSQGNAARISLYYERPGGAGGVTAAAAVMGVAPSSMARAGRLEVWGLRL</sequence>
<evidence type="ECO:0000313" key="11">
    <source>
        <dbReference type="EMBL" id="KAK3258995.1"/>
    </source>
</evidence>
<protein>
    <submittedName>
        <fullName evidence="11">Uncharacterized protein</fullName>
    </submittedName>
</protein>
<evidence type="ECO:0000256" key="2">
    <source>
        <dbReference type="ARBA" id="ARBA00006003"/>
    </source>
</evidence>
<dbReference type="Pfam" id="PF00777">
    <property type="entry name" value="Glyco_transf_29"/>
    <property type="match status" value="1"/>
</dbReference>
<evidence type="ECO:0000256" key="6">
    <source>
        <dbReference type="ARBA" id="ARBA00022968"/>
    </source>
</evidence>
<evidence type="ECO:0000256" key="9">
    <source>
        <dbReference type="ARBA" id="ARBA00023136"/>
    </source>
</evidence>
<evidence type="ECO:0000256" key="10">
    <source>
        <dbReference type="ARBA" id="ARBA00023180"/>
    </source>
</evidence>
<dbReference type="Proteomes" id="UP001190700">
    <property type="component" value="Unassembled WGS sequence"/>
</dbReference>
<keyword evidence="8" id="KW-0333">Golgi apparatus</keyword>
<proteinExistence type="inferred from homology"/>
<dbReference type="InterPro" id="IPR001675">
    <property type="entry name" value="Glyco_trans_29"/>
</dbReference>